<sequence>MYSGSSTGDSLIHPGVRVSYVSQDEGSLGDQQWFLSVGHVQGVDSGGDRIESVVNPVRLPTSFPLSPEIQSILRQDNPFSIFNDRSHMPLSFTPIPNENKPGSIYSTCVDLEVSKYDMSPEDHNLIKHGLPEDGGVRHERIILDNDLINFHQEVSQLYNLDKDDNLDFNLLVEETLSGNEEFYDAMLMSHLSSPNASKGIEEEANATGKPGRQEWLMATEDLPKVTPISHGPKSQLNDVLFQSSNLKEKEVNVIAGIETPHVQLAIYPAEWDRPIHAIAFMDTGAAASMLNPTVLPKEQWIPQTRLLGFIIPGTDLIIGFDSYKKLNDRLKIKTQEFFTRLPFKRNENINPTRASHSGMNPEHLQLAKKECDELLEYGLRSI</sequence>
<keyword evidence="2" id="KW-1185">Reference proteome</keyword>
<evidence type="ECO:0000313" key="2">
    <source>
        <dbReference type="Proteomes" id="UP000826656"/>
    </source>
</evidence>
<comment type="caution">
    <text evidence="1">The sequence shown here is derived from an EMBL/GenBank/DDBJ whole genome shotgun (WGS) entry which is preliminary data.</text>
</comment>
<dbReference type="EMBL" id="JAIVGD010000018">
    <property type="protein sequence ID" value="KAH0754717.1"/>
    <property type="molecule type" value="Genomic_DNA"/>
</dbReference>
<organism evidence="1 2">
    <name type="scientific">Solanum tuberosum</name>
    <name type="common">Potato</name>
    <dbReference type="NCBI Taxonomy" id="4113"/>
    <lineage>
        <taxon>Eukaryota</taxon>
        <taxon>Viridiplantae</taxon>
        <taxon>Streptophyta</taxon>
        <taxon>Embryophyta</taxon>
        <taxon>Tracheophyta</taxon>
        <taxon>Spermatophyta</taxon>
        <taxon>Magnoliopsida</taxon>
        <taxon>eudicotyledons</taxon>
        <taxon>Gunneridae</taxon>
        <taxon>Pentapetalae</taxon>
        <taxon>asterids</taxon>
        <taxon>lamiids</taxon>
        <taxon>Solanales</taxon>
        <taxon>Solanaceae</taxon>
        <taxon>Solanoideae</taxon>
        <taxon>Solaneae</taxon>
        <taxon>Solanum</taxon>
    </lineage>
</organism>
<dbReference type="Proteomes" id="UP000826656">
    <property type="component" value="Unassembled WGS sequence"/>
</dbReference>
<proteinExistence type="predicted"/>
<reference evidence="1 2" key="1">
    <citation type="journal article" date="2021" name="bioRxiv">
        <title>Chromosome-scale and haplotype-resolved genome assembly of a tetraploid potato cultivar.</title>
        <authorList>
            <person name="Sun H."/>
            <person name="Jiao W.-B."/>
            <person name="Krause K."/>
            <person name="Campoy J.A."/>
            <person name="Goel M."/>
            <person name="Folz-Donahue K."/>
            <person name="Kukat C."/>
            <person name="Huettel B."/>
            <person name="Schneeberger K."/>
        </authorList>
    </citation>
    <scope>NUCLEOTIDE SEQUENCE [LARGE SCALE GENOMIC DNA]</scope>
    <source>
        <strain evidence="1">SolTubOtavaFocal</strain>
        <tissue evidence="1">Leaves</tissue>
    </source>
</reference>
<accession>A0ABQ7UU86</accession>
<gene>
    <name evidence="1" type="ORF">KY290_024987</name>
</gene>
<evidence type="ECO:0008006" key="3">
    <source>
        <dbReference type="Google" id="ProtNLM"/>
    </source>
</evidence>
<evidence type="ECO:0000313" key="1">
    <source>
        <dbReference type="EMBL" id="KAH0754717.1"/>
    </source>
</evidence>
<protein>
    <recommendedName>
        <fullName evidence="3">Peptidase A2 domain-containing protein</fullName>
    </recommendedName>
</protein>
<name>A0ABQ7UU86_SOLTU</name>